<evidence type="ECO:0000313" key="3">
    <source>
        <dbReference type="EMBL" id="KAF7342950.1"/>
    </source>
</evidence>
<keyword evidence="1" id="KW-0732">Signal</keyword>
<feature type="chain" id="PRO_5034432310" description="DUF5648 domain-containing protein" evidence="1">
    <location>
        <begin position="22"/>
        <end position="194"/>
    </location>
</feature>
<feature type="domain" description="DUF5648" evidence="2">
    <location>
        <begin position="35"/>
        <end position="170"/>
    </location>
</feature>
<evidence type="ECO:0000256" key="1">
    <source>
        <dbReference type="SAM" id="SignalP"/>
    </source>
</evidence>
<keyword evidence="4" id="KW-1185">Reference proteome</keyword>
<dbReference type="Proteomes" id="UP000620124">
    <property type="component" value="Unassembled WGS sequence"/>
</dbReference>
<dbReference type="Pfam" id="PF18885">
    <property type="entry name" value="DUF5648"/>
    <property type="match status" value="1"/>
</dbReference>
<dbReference type="OrthoDB" id="9971254at2759"/>
<proteinExistence type="predicted"/>
<feature type="signal peptide" evidence="1">
    <location>
        <begin position="1"/>
        <end position="21"/>
    </location>
</feature>
<sequence length="194" mass="20677">MRSILPLLITASLHNIGSVTAQMCGADACGTTVVPFWRSFSTGAVDHFYTASTIEFLNAANNFSYFPEGVATGVFDIQEGASVPLFRLNNVVLQDHFYTTNTTERDQFIAAGYTLEGTAAWVYADGICGSHPLFRLFNLKQVDHFYTTSGPELNAALAQGYQSEGIAAFVPAVGIVTEAEVTCLGPGSVGLSST</sequence>
<dbReference type="EMBL" id="JACAZI010000016">
    <property type="protein sequence ID" value="KAF7342950.1"/>
    <property type="molecule type" value="Genomic_DNA"/>
</dbReference>
<accession>A0A8H6XME8</accession>
<organism evidence="3 4">
    <name type="scientific">Mycena venus</name>
    <dbReference type="NCBI Taxonomy" id="2733690"/>
    <lineage>
        <taxon>Eukaryota</taxon>
        <taxon>Fungi</taxon>
        <taxon>Dikarya</taxon>
        <taxon>Basidiomycota</taxon>
        <taxon>Agaricomycotina</taxon>
        <taxon>Agaricomycetes</taxon>
        <taxon>Agaricomycetidae</taxon>
        <taxon>Agaricales</taxon>
        <taxon>Marasmiineae</taxon>
        <taxon>Mycenaceae</taxon>
        <taxon>Mycena</taxon>
    </lineage>
</organism>
<comment type="caution">
    <text evidence="3">The sequence shown here is derived from an EMBL/GenBank/DDBJ whole genome shotgun (WGS) entry which is preliminary data.</text>
</comment>
<evidence type="ECO:0000313" key="4">
    <source>
        <dbReference type="Proteomes" id="UP000620124"/>
    </source>
</evidence>
<reference evidence="3" key="1">
    <citation type="submission" date="2020-05" db="EMBL/GenBank/DDBJ databases">
        <title>Mycena genomes resolve the evolution of fungal bioluminescence.</title>
        <authorList>
            <person name="Tsai I.J."/>
        </authorList>
    </citation>
    <scope>NUCLEOTIDE SEQUENCE</scope>
    <source>
        <strain evidence="3">CCC161011</strain>
    </source>
</reference>
<dbReference type="AlphaFoldDB" id="A0A8H6XME8"/>
<name>A0A8H6XME8_9AGAR</name>
<evidence type="ECO:0000259" key="2">
    <source>
        <dbReference type="Pfam" id="PF18885"/>
    </source>
</evidence>
<gene>
    <name evidence="3" type="ORF">MVEN_01725000</name>
</gene>
<dbReference type="InterPro" id="IPR043708">
    <property type="entry name" value="DUF5648"/>
</dbReference>
<protein>
    <recommendedName>
        <fullName evidence="2">DUF5648 domain-containing protein</fullName>
    </recommendedName>
</protein>